<evidence type="ECO:0000313" key="2">
    <source>
        <dbReference type="Proteomes" id="UP000805193"/>
    </source>
</evidence>
<comment type="caution">
    <text evidence="1">The sequence shown here is derived from an EMBL/GenBank/DDBJ whole genome shotgun (WGS) entry which is preliminary data.</text>
</comment>
<dbReference type="Proteomes" id="UP000805193">
    <property type="component" value="Unassembled WGS sequence"/>
</dbReference>
<gene>
    <name evidence="1" type="ORF">HPB47_026129</name>
</gene>
<organism evidence="1 2">
    <name type="scientific">Ixodes persulcatus</name>
    <name type="common">Taiga tick</name>
    <dbReference type="NCBI Taxonomy" id="34615"/>
    <lineage>
        <taxon>Eukaryota</taxon>
        <taxon>Metazoa</taxon>
        <taxon>Ecdysozoa</taxon>
        <taxon>Arthropoda</taxon>
        <taxon>Chelicerata</taxon>
        <taxon>Arachnida</taxon>
        <taxon>Acari</taxon>
        <taxon>Parasitiformes</taxon>
        <taxon>Ixodida</taxon>
        <taxon>Ixodoidea</taxon>
        <taxon>Ixodidae</taxon>
        <taxon>Ixodinae</taxon>
        <taxon>Ixodes</taxon>
    </lineage>
</organism>
<protein>
    <submittedName>
        <fullName evidence="1">Uncharacterized protein</fullName>
    </submittedName>
</protein>
<accession>A0AC60Q212</accession>
<reference evidence="1 2" key="1">
    <citation type="journal article" date="2020" name="Cell">
        <title>Large-Scale Comparative Analyses of Tick Genomes Elucidate Their Genetic Diversity and Vector Capacities.</title>
        <authorList>
            <consortium name="Tick Genome and Microbiome Consortium (TIGMIC)"/>
            <person name="Jia N."/>
            <person name="Wang J."/>
            <person name="Shi W."/>
            <person name="Du L."/>
            <person name="Sun Y."/>
            <person name="Zhan W."/>
            <person name="Jiang J.F."/>
            <person name="Wang Q."/>
            <person name="Zhang B."/>
            <person name="Ji P."/>
            <person name="Bell-Sakyi L."/>
            <person name="Cui X.M."/>
            <person name="Yuan T.T."/>
            <person name="Jiang B.G."/>
            <person name="Yang W.F."/>
            <person name="Lam T.T."/>
            <person name="Chang Q.C."/>
            <person name="Ding S.J."/>
            <person name="Wang X.J."/>
            <person name="Zhu J.G."/>
            <person name="Ruan X.D."/>
            <person name="Zhao L."/>
            <person name="Wei J.T."/>
            <person name="Ye R.Z."/>
            <person name="Que T.C."/>
            <person name="Du C.H."/>
            <person name="Zhou Y.H."/>
            <person name="Cheng J.X."/>
            <person name="Dai P.F."/>
            <person name="Guo W.B."/>
            <person name="Han X.H."/>
            <person name="Huang E.J."/>
            <person name="Li L.F."/>
            <person name="Wei W."/>
            <person name="Gao Y.C."/>
            <person name="Liu J.Z."/>
            <person name="Shao H.Z."/>
            <person name="Wang X."/>
            <person name="Wang C.C."/>
            <person name="Yang T.C."/>
            <person name="Huo Q.B."/>
            <person name="Li W."/>
            <person name="Chen H.Y."/>
            <person name="Chen S.E."/>
            <person name="Zhou L.G."/>
            <person name="Ni X.B."/>
            <person name="Tian J.H."/>
            <person name="Sheng Y."/>
            <person name="Liu T."/>
            <person name="Pan Y.S."/>
            <person name="Xia L.Y."/>
            <person name="Li J."/>
            <person name="Zhao F."/>
            <person name="Cao W.C."/>
        </authorList>
    </citation>
    <scope>NUCLEOTIDE SEQUENCE [LARGE SCALE GENOMIC DNA]</scope>
    <source>
        <strain evidence="1">Iper-2018</strain>
    </source>
</reference>
<evidence type="ECO:0000313" key="1">
    <source>
        <dbReference type="EMBL" id="KAG0426781.1"/>
    </source>
</evidence>
<sequence length="247" mass="27730">MPLRIGVTQLPMVAQTKILGLIHRFGSAKHRLQAAHMMPASTTHLIRSTSKRCGGAGNEVTQRLVECVLQPRLIYQAQFQRLTACQWSTLEIINRDAIRGITSLPQHTPSWHLYEYAELNTIEQLATQRREARNLKHATTPLHEQRPRCSPYTLGLPRWQYATITTNKHATVRTRPPGSAQPRVEQVAAPSSDKSTLDVYNDGATYRRGIATAAHCPSQPSIDTSAFYATQLDDPLIMELYPIRDAI</sequence>
<keyword evidence="2" id="KW-1185">Reference proteome</keyword>
<dbReference type="EMBL" id="JABSTQ010009688">
    <property type="protein sequence ID" value="KAG0426781.1"/>
    <property type="molecule type" value="Genomic_DNA"/>
</dbReference>
<proteinExistence type="predicted"/>
<name>A0AC60Q212_IXOPE</name>